<comment type="caution">
    <text evidence="1">The sequence shown here is derived from an EMBL/GenBank/DDBJ whole genome shotgun (WGS) entry which is preliminary data.</text>
</comment>
<dbReference type="Proteomes" id="UP000288291">
    <property type="component" value="Unassembled WGS sequence"/>
</dbReference>
<dbReference type="EMBL" id="RXIA01000020">
    <property type="protein sequence ID" value="RVU70426.1"/>
    <property type="molecule type" value="Genomic_DNA"/>
</dbReference>
<keyword evidence="2" id="KW-1185">Reference proteome</keyword>
<evidence type="ECO:0008006" key="3">
    <source>
        <dbReference type="Google" id="ProtNLM"/>
    </source>
</evidence>
<name>A0A437SU44_9LACO</name>
<organism evidence="1 2">
    <name type="scientific">Lactobacillus xujianguonis</name>
    <dbReference type="NCBI Taxonomy" id="2495899"/>
    <lineage>
        <taxon>Bacteria</taxon>
        <taxon>Bacillati</taxon>
        <taxon>Bacillota</taxon>
        <taxon>Bacilli</taxon>
        <taxon>Lactobacillales</taxon>
        <taxon>Lactobacillaceae</taxon>
        <taxon>Lactobacillus</taxon>
    </lineage>
</organism>
<evidence type="ECO:0000313" key="2">
    <source>
        <dbReference type="Proteomes" id="UP000288291"/>
    </source>
</evidence>
<protein>
    <recommendedName>
        <fullName evidence="3">Ribbon-helix-helix protein CopG domain-containing protein</fullName>
    </recommendedName>
</protein>
<dbReference type="InterPro" id="IPR010985">
    <property type="entry name" value="Ribbon_hlx_hlx"/>
</dbReference>
<proteinExistence type="predicted"/>
<dbReference type="GO" id="GO:0006355">
    <property type="term" value="P:regulation of DNA-templated transcription"/>
    <property type="evidence" value="ECO:0007669"/>
    <property type="project" value="InterPro"/>
</dbReference>
<accession>A0A437SU44</accession>
<reference evidence="1 2" key="1">
    <citation type="submission" date="2018-12" db="EMBL/GenBank/DDBJ databases">
        <authorList>
            <person name="Meng J."/>
        </authorList>
    </citation>
    <scope>NUCLEOTIDE SEQUENCE [LARGE SCALE GENOMIC DNA]</scope>
    <source>
        <strain evidence="1 2">HT111-2</strain>
    </source>
</reference>
<gene>
    <name evidence="1" type="ORF">EJK17_07835</name>
</gene>
<evidence type="ECO:0000313" key="1">
    <source>
        <dbReference type="EMBL" id="RVU70426.1"/>
    </source>
</evidence>
<dbReference type="AlphaFoldDB" id="A0A437SU44"/>
<sequence>MLFKKKTGEYFLYGEGGPMSKYWRQEYGNPNGKTGGEDITPLTREEARSWFEMANNADDEMATDEVYQKEFERDDDKVMTSVMLKKKTKIKLEQAALKKGTTQSEIVEKLIEEM</sequence>
<dbReference type="SUPFAM" id="SSF47598">
    <property type="entry name" value="Ribbon-helix-helix"/>
    <property type="match status" value="1"/>
</dbReference>